<comment type="similarity">
    <text evidence="2 3">Belongs to the small heat shock protein (HSP20) family.</text>
</comment>
<reference evidence="6" key="1">
    <citation type="journal article" date="2019" name="Int. J. Syst. Evol. Microbiol.">
        <title>The Global Catalogue of Microorganisms (GCM) 10K type strain sequencing project: providing services to taxonomists for standard genome sequencing and annotation.</title>
        <authorList>
            <consortium name="The Broad Institute Genomics Platform"/>
            <consortium name="The Broad Institute Genome Sequencing Center for Infectious Disease"/>
            <person name="Wu L."/>
            <person name="Ma J."/>
        </authorList>
    </citation>
    <scope>NUCLEOTIDE SEQUENCE [LARGE SCALE GENOMIC DNA]</scope>
    <source>
        <strain evidence="6">JCM 17664</strain>
    </source>
</reference>
<keyword evidence="1" id="KW-0346">Stress response</keyword>
<feature type="domain" description="SHSP" evidence="4">
    <location>
        <begin position="19"/>
        <end position="127"/>
    </location>
</feature>
<dbReference type="InterPro" id="IPR044587">
    <property type="entry name" value="HSP21-like"/>
</dbReference>
<dbReference type="PROSITE" id="PS01031">
    <property type="entry name" value="SHSP"/>
    <property type="match status" value="1"/>
</dbReference>
<evidence type="ECO:0000313" key="5">
    <source>
        <dbReference type="EMBL" id="GAA4299945.1"/>
    </source>
</evidence>
<evidence type="ECO:0000313" key="6">
    <source>
        <dbReference type="Proteomes" id="UP001501207"/>
    </source>
</evidence>
<dbReference type="Proteomes" id="UP001501207">
    <property type="component" value="Unassembled WGS sequence"/>
</dbReference>
<proteinExistence type="inferred from homology"/>
<accession>A0ABP8FC14</accession>
<sequence>MGYRTYACGPRAPYGRFRGRRFSVTPPLNIEETETAYHLTVYAPVLRKENISVSTQSDVLYIRYKAEEKDTAQFIYKEYTGGFERSIDLKGKVDTSGIEASYEDGVLRIVLPKTSAAGRPSQDVPVA</sequence>
<dbReference type="RefSeq" id="WP_344973499.1">
    <property type="nucleotide sequence ID" value="NZ_BAABFN010000001.1"/>
</dbReference>
<dbReference type="Pfam" id="PF00011">
    <property type="entry name" value="HSP20"/>
    <property type="match status" value="1"/>
</dbReference>
<evidence type="ECO:0000259" key="4">
    <source>
        <dbReference type="PROSITE" id="PS01031"/>
    </source>
</evidence>
<dbReference type="EMBL" id="BAABFN010000001">
    <property type="protein sequence ID" value="GAA4299945.1"/>
    <property type="molecule type" value="Genomic_DNA"/>
</dbReference>
<protein>
    <recommendedName>
        <fullName evidence="4">SHSP domain-containing protein</fullName>
    </recommendedName>
</protein>
<evidence type="ECO:0000256" key="2">
    <source>
        <dbReference type="PROSITE-ProRule" id="PRU00285"/>
    </source>
</evidence>
<evidence type="ECO:0000256" key="1">
    <source>
        <dbReference type="ARBA" id="ARBA00023016"/>
    </source>
</evidence>
<dbReference type="SUPFAM" id="SSF49764">
    <property type="entry name" value="HSP20-like chaperones"/>
    <property type="match status" value="1"/>
</dbReference>
<dbReference type="CDD" id="cd00298">
    <property type="entry name" value="ACD_sHsps_p23-like"/>
    <property type="match status" value="1"/>
</dbReference>
<gene>
    <name evidence="5" type="ORF">GCM10023143_00560</name>
</gene>
<organism evidence="5 6">
    <name type="scientific">Compostibacter hankyongensis</name>
    <dbReference type="NCBI Taxonomy" id="1007089"/>
    <lineage>
        <taxon>Bacteria</taxon>
        <taxon>Pseudomonadati</taxon>
        <taxon>Bacteroidota</taxon>
        <taxon>Chitinophagia</taxon>
        <taxon>Chitinophagales</taxon>
        <taxon>Chitinophagaceae</taxon>
        <taxon>Compostibacter</taxon>
    </lineage>
</organism>
<dbReference type="InterPro" id="IPR002068">
    <property type="entry name" value="A-crystallin/Hsp20_dom"/>
</dbReference>
<evidence type="ECO:0000256" key="3">
    <source>
        <dbReference type="RuleBase" id="RU003616"/>
    </source>
</evidence>
<dbReference type="PANTHER" id="PTHR46733:SF4">
    <property type="entry name" value="HEAT SHOCK PROTEIN 21, CHLOROPLASTIC"/>
    <property type="match status" value="1"/>
</dbReference>
<comment type="caution">
    <text evidence="5">The sequence shown here is derived from an EMBL/GenBank/DDBJ whole genome shotgun (WGS) entry which is preliminary data.</text>
</comment>
<keyword evidence="6" id="KW-1185">Reference proteome</keyword>
<dbReference type="InterPro" id="IPR008978">
    <property type="entry name" value="HSP20-like_chaperone"/>
</dbReference>
<dbReference type="PANTHER" id="PTHR46733">
    <property type="entry name" value="26.5 KDA HEAT SHOCK PROTEIN, MITOCHONDRIAL"/>
    <property type="match status" value="1"/>
</dbReference>
<dbReference type="Gene3D" id="2.60.40.790">
    <property type="match status" value="1"/>
</dbReference>
<name>A0ABP8FC14_9BACT</name>